<reference evidence="2 3" key="1">
    <citation type="journal article" date="2018" name="Evol. Lett.">
        <title>Horizontal gene cluster transfer increased hallucinogenic mushroom diversity.</title>
        <authorList>
            <person name="Reynolds H.T."/>
            <person name="Vijayakumar V."/>
            <person name="Gluck-Thaler E."/>
            <person name="Korotkin H.B."/>
            <person name="Matheny P.B."/>
            <person name="Slot J.C."/>
        </authorList>
    </citation>
    <scope>NUCLEOTIDE SEQUENCE [LARGE SCALE GENOMIC DNA]</scope>
    <source>
        <strain evidence="2 3">2629</strain>
    </source>
</reference>
<feature type="compositionally biased region" description="Polar residues" evidence="1">
    <location>
        <begin position="1"/>
        <end position="21"/>
    </location>
</feature>
<accession>A0A409VL83</accession>
<sequence length="120" mass="13380">MSVSQKTSSVDSTTNYSSKVIESNEKQDTTTPISTVDAVDTTASRDHSRNNGEYSTSHYIRSQIWAELCGQDSGEQLAQERLNQFIKTHEKSKEPKEDDSEGEDDDDDVPPPLIRNEAEA</sequence>
<protein>
    <submittedName>
        <fullName evidence="2">Uncharacterized protein</fullName>
    </submittedName>
</protein>
<comment type="caution">
    <text evidence="2">The sequence shown here is derived from an EMBL/GenBank/DDBJ whole genome shotgun (WGS) entry which is preliminary data.</text>
</comment>
<evidence type="ECO:0000313" key="3">
    <source>
        <dbReference type="Proteomes" id="UP000284842"/>
    </source>
</evidence>
<name>A0A409VL83_9AGAR</name>
<feature type="compositionally biased region" description="Acidic residues" evidence="1">
    <location>
        <begin position="97"/>
        <end position="109"/>
    </location>
</feature>
<dbReference type="InParanoid" id="A0A409VL83"/>
<feature type="region of interest" description="Disordered" evidence="1">
    <location>
        <begin position="83"/>
        <end position="120"/>
    </location>
</feature>
<dbReference type="EMBL" id="NHTK01006028">
    <property type="protein sequence ID" value="PPQ67020.1"/>
    <property type="molecule type" value="Genomic_DNA"/>
</dbReference>
<proteinExistence type="predicted"/>
<organism evidence="2 3">
    <name type="scientific">Panaeolus cyanescens</name>
    <dbReference type="NCBI Taxonomy" id="181874"/>
    <lineage>
        <taxon>Eukaryota</taxon>
        <taxon>Fungi</taxon>
        <taxon>Dikarya</taxon>
        <taxon>Basidiomycota</taxon>
        <taxon>Agaricomycotina</taxon>
        <taxon>Agaricomycetes</taxon>
        <taxon>Agaricomycetidae</taxon>
        <taxon>Agaricales</taxon>
        <taxon>Agaricineae</taxon>
        <taxon>Galeropsidaceae</taxon>
        <taxon>Panaeolus</taxon>
    </lineage>
</organism>
<feature type="compositionally biased region" description="Basic and acidic residues" evidence="1">
    <location>
        <begin position="87"/>
        <end position="96"/>
    </location>
</feature>
<dbReference type="Proteomes" id="UP000284842">
    <property type="component" value="Unassembled WGS sequence"/>
</dbReference>
<keyword evidence="3" id="KW-1185">Reference proteome</keyword>
<gene>
    <name evidence="2" type="ORF">CVT24_011314</name>
</gene>
<feature type="region of interest" description="Disordered" evidence="1">
    <location>
        <begin position="1"/>
        <end position="57"/>
    </location>
</feature>
<dbReference type="AlphaFoldDB" id="A0A409VL83"/>
<evidence type="ECO:0000313" key="2">
    <source>
        <dbReference type="EMBL" id="PPQ67020.1"/>
    </source>
</evidence>
<evidence type="ECO:0000256" key="1">
    <source>
        <dbReference type="SAM" id="MobiDB-lite"/>
    </source>
</evidence>